<dbReference type="RefSeq" id="WP_246190034.1">
    <property type="nucleotide sequence ID" value="NZ_CABPSQ010000001.1"/>
</dbReference>
<evidence type="ECO:0000313" key="4">
    <source>
        <dbReference type="EMBL" id="VVE61750.1"/>
    </source>
</evidence>
<dbReference type="InterPro" id="IPR029058">
    <property type="entry name" value="AB_hydrolase_fold"/>
</dbReference>
<protein>
    <submittedName>
        <fullName evidence="4">Esterase</fullName>
    </submittedName>
</protein>
<dbReference type="Pfam" id="PF02230">
    <property type="entry name" value="Abhydrolase_2"/>
    <property type="match status" value="1"/>
</dbReference>
<dbReference type="PANTHER" id="PTHR43037">
    <property type="entry name" value="UNNAMED PRODUCT-RELATED"/>
    <property type="match status" value="1"/>
</dbReference>
<proteinExistence type="predicted"/>
<dbReference type="AlphaFoldDB" id="A0A5E4ZNA8"/>
<dbReference type="PANTHER" id="PTHR43037:SF5">
    <property type="entry name" value="FERULOYL ESTERASE"/>
    <property type="match status" value="1"/>
</dbReference>
<sequence length="240" mass="25670">MFDPSLFGRMSPDVIASRSISSSVSADIAAPVGVPLYTPGRNALGLSETRDAVLYVPADLPTDRPVPLFVMFHGAGGYPEKVLPFIESHADRHKFLVLAPHSTFPTWDIVIGGNGPDLERLQAALRQVSASYAIDPQRVAFAGFSDGASYALSIGVTNGDIASHVIAFSGGFMSIFVQEGQPQIFIAHGRIDEQLPIATSGRQNANKLKAAGYDVRYVEFDGLHIIEPGVVAQAIDFFLA</sequence>
<gene>
    <name evidence="4" type="ORF">PCA31118_00725</name>
</gene>
<organism evidence="4 5">
    <name type="scientific">Pandoraea captiosa</name>
    <dbReference type="NCBI Taxonomy" id="2508302"/>
    <lineage>
        <taxon>Bacteria</taxon>
        <taxon>Pseudomonadati</taxon>
        <taxon>Pseudomonadota</taxon>
        <taxon>Betaproteobacteria</taxon>
        <taxon>Burkholderiales</taxon>
        <taxon>Burkholderiaceae</taxon>
        <taxon>Pandoraea</taxon>
    </lineage>
</organism>
<evidence type="ECO:0000256" key="1">
    <source>
        <dbReference type="ARBA" id="ARBA00022729"/>
    </source>
</evidence>
<dbReference type="EMBL" id="CABPSQ010000001">
    <property type="protein sequence ID" value="VVE61750.1"/>
    <property type="molecule type" value="Genomic_DNA"/>
</dbReference>
<dbReference type="Gene3D" id="3.40.50.1820">
    <property type="entry name" value="alpha/beta hydrolase"/>
    <property type="match status" value="1"/>
</dbReference>
<dbReference type="GO" id="GO:0016787">
    <property type="term" value="F:hydrolase activity"/>
    <property type="evidence" value="ECO:0007669"/>
    <property type="project" value="UniProtKB-KW"/>
</dbReference>
<reference evidence="4 5" key="1">
    <citation type="submission" date="2019-08" db="EMBL/GenBank/DDBJ databases">
        <authorList>
            <person name="Peeters C."/>
        </authorList>
    </citation>
    <scope>NUCLEOTIDE SEQUENCE [LARGE SCALE GENOMIC DNA]</scope>
    <source>
        <strain evidence="4 5">LMG 31118</strain>
    </source>
</reference>
<keyword evidence="2" id="KW-0378">Hydrolase</keyword>
<accession>A0A5E4ZNA8</accession>
<name>A0A5E4ZNA8_9BURK</name>
<keyword evidence="1" id="KW-0732">Signal</keyword>
<evidence type="ECO:0000313" key="5">
    <source>
        <dbReference type="Proteomes" id="UP000414136"/>
    </source>
</evidence>
<feature type="domain" description="Phospholipase/carboxylesterase/thioesterase" evidence="3">
    <location>
        <begin position="129"/>
        <end position="237"/>
    </location>
</feature>
<evidence type="ECO:0000259" key="3">
    <source>
        <dbReference type="Pfam" id="PF02230"/>
    </source>
</evidence>
<dbReference type="SUPFAM" id="SSF53474">
    <property type="entry name" value="alpha/beta-Hydrolases"/>
    <property type="match status" value="1"/>
</dbReference>
<dbReference type="InterPro" id="IPR003140">
    <property type="entry name" value="PLipase/COase/thioEstase"/>
</dbReference>
<dbReference type="Proteomes" id="UP000414136">
    <property type="component" value="Unassembled WGS sequence"/>
</dbReference>
<keyword evidence="5" id="KW-1185">Reference proteome</keyword>
<dbReference type="InterPro" id="IPR050955">
    <property type="entry name" value="Plant_Biomass_Hydrol_Est"/>
</dbReference>
<evidence type="ECO:0000256" key="2">
    <source>
        <dbReference type="ARBA" id="ARBA00022801"/>
    </source>
</evidence>